<dbReference type="InterPro" id="IPR000683">
    <property type="entry name" value="Gfo/Idh/MocA-like_OxRdtase_N"/>
</dbReference>
<dbReference type="EMBL" id="CAXAMN010013570">
    <property type="protein sequence ID" value="CAK9041232.1"/>
    <property type="molecule type" value="Genomic_DNA"/>
</dbReference>
<dbReference type="Pfam" id="PF22725">
    <property type="entry name" value="GFO_IDH_MocA_C3"/>
    <property type="match status" value="1"/>
</dbReference>
<reference evidence="1 2" key="1">
    <citation type="submission" date="2024-02" db="EMBL/GenBank/DDBJ databases">
        <authorList>
            <person name="Chen Y."/>
            <person name="Shah S."/>
            <person name="Dougan E. K."/>
            <person name="Thang M."/>
            <person name="Chan C."/>
        </authorList>
    </citation>
    <scope>NUCLEOTIDE SEQUENCE [LARGE SCALE GENOMIC DNA]</scope>
</reference>
<proteinExistence type="predicted"/>
<dbReference type="PANTHER" id="PTHR42840:SF5">
    <property type="entry name" value="NAD(P)-BINDING ROSSMANN-FOLD SUPERFAMILY PROTEIN"/>
    <property type="match status" value="1"/>
</dbReference>
<sequence>MSKRPRMEPVRVAAVGCGVVWRHHLQAVLAMEPRLLVYTSVVEPDLSRRLSALKDSGAKKAFATLEEALQADPDQELFEAVDIMVPNVGTLHEEVALIAQKANRHILLEKPISVCIASGQRILQSQGPEKVLAVAENAQYWREVVEAQRLIQSGAIGDVLTVRAKFWESAHPALNEWAADGSYEAGSFIADAAEGFVFDGGLHWLRPLRMFLGKAQSVSAVAGRALPHMRGPGMTQALICFECGVTAVFEAILAPGAISEQPFFVIQGTKGEVVLDGFAGGGRIYCIQDGKMMEQDINRDYSGPVGWDTGYAGEMRDFALAIRQKTALAAAPHEALEDLRLMLAIMRAAKTRQWQVVADVDPELDMESLQLQV</sequence>
<evidence type="ECO:0000313" key="2">
    <source>
        <dbReference type="Proteomes" id="UP001642484"/>
    </source>
</evidence>
<dbReference type="SUPFAM" id="SSF55347">
    <property type="entry name" value="Glyceraldehyde-3-phosphate dehydrogenase-like, C-terminal domain"/>
    <property type="match status" value="1"/>
</dbReference>
<dbReference type="Proteomes" id="UP001642484">
    <property type="component" value="Unassembled WGS sequence"/>
</dbReference>
<dbReference type="InterPro" id="IPR036291">
    <property type="entry name" value="NAD(P)-bd_dom_sf"/>
</dbReference>
<accession>A0ABP0LPV8</accession>
<dbReference type="Pfam" id="PF01408">
    <property type="entry name" value="GFO_IDH_MocA"/>
    <property type="match status" value="1"/>
</dbReference>
<name>A0ABP0LPV8_9DINO</name>
<dbReference type="Gene3D" id="3.30.360.10">
    <property type="entry name" value="Dihydrodipicolinate Reductase, domain 2"/>
    <property type="match status" value="1"/>
</dbReference>
<dbReference type="PANTHER" id="PTHR42840">
    <property type="entry name" value="NAD(P)-BINDING ROSSMANN-FOLD SUPERFAMILY PROTEIN-RELATED"/>
    <property type="match status" value="1"/>
</dbReference>
<protein>
    <submittedName>
        <fullName evidence="1">Uncharacterized protein</fullName>
    </submittedName>
</protein>
<comment type="caution">
    <text evidence="1">The sequence shown here is derived from an EMBL/GenBank/DDBJ whole genome shotgun (WGS) entry which is preliminary data.</text>
</comment>
<dbReference type="Gene3D" id="3.40.50.720">
    <property type="entry name" value="NAD(P)-binding Rossmann-like Domain"/>
    <property type="match status" value="1"/>
</dbReference>
<organism evidence="1 2">
    <name type="scientific">Durusdinium trenchii</name>
    <dbReference type="NCBI Taxonomy" id="1381693"/>
    <lineage>
        <taxon>Eukaryota</taxon>
        <taxon>Sar</taxon>
        <taxon>Alveolata</taxon>
        <taxon>Dinophyceae</taxon>
        <taxon>Suessiales</taxon>
        <taxon>Symbiodiniaceae</taxon>
        <taxon>Durusdinium</taxon>
    </lineage>
</organism>
<gene>
    <name evidence="1" type="ORF">CCMP2556_LOCUS22123</name>
</gene>
<dbReference type="SUPFAM" id="SSF51735">
    <property type="entry name" value="NAD(P)-binding Rossmann-fold domains"/>
    <property type="match status" value="1"/>
</dbReference>
<dbReference type="InterPro" id="IPR055170">
    <property type="entry name" value="GFO_IDH_MocA-like_dom"/>
</dbReference>
<evidence type="ECO:0000313" key="1">
    <source>
        <dbReference type="EMBL" id="CAK9041232.1"/>
    </source>
</evidence>
<keyword evidence="2" id="KW-1185">Reference proteome</keyword>